<dbReference type="Proteomes" id="UP000288216">
    <property type="component" value="Unassembled WGS sequence"/>
</dbReference>
<feature type="non-terminal residue" evidence="2">
    <location>
        <position position="429"/>
    </location>
</feature>
<keyword evidence="3" id="KW-1185">Reference proteome</keyword>
<organism evidence="2 3">
    <name type="scientific">Scyliorhinus torazame</name>
    <name type="common">Cloudy catshark</name>
    <name type="synonym">Catulus torazame</name>
    <dbReference type="NCBI Taxonomy" id="75743"/>
    <lineage>
        <taxon>Eukaryota</taxon>
        <taxon>Metazoa</taxon>
        <taxon>Chordata</taxon>
        <taxon>Craniata</taxon>
        <taxon>Vertebrata</taxon>
        <taxon>Chondrichthyes</taxon>
        <taxon>Elasmobranchii</taxon>
        <taxon>Galeomorphii</taxon>
        <taxon>Galeoidea</taxon>
        <taxon>Carcharhiniformes</taxon>
        <taxon>Scyliorhinidae</taxon>
        <taxon>Scyliorhinus</taxon>
    </lineage>
</organism>
<feature type="compositionally biased region" description="Polar residues" evidence="1">
    <location>
        <begin position="252"/>
        <end position="269"/>
    </location>
</feature>
<evidence type="ECO:0000313" key="3">
    <source>
        <dbReference type="Proteomes" id="UP000288216"/>
    </source>
</evidence>
<evidence type="ECO:0000256" key="1">
    <source>
        <dbReference type="SAM" id="MobiDB-lite"/>
    </source>
</evidence>
<proteinExistence type="predicted"/>
<name>A0A401QD98_SCYTO</name>
<feature type="compositionally biased region" description="Basic and acidic residues" evidence="1">
    <location>
        <begin position="373"/>
        <end position="385"/>
    </location>
</feature>
<sequence>MTQPELVFETQQSRQGATEVRGQQTERVQLGTAGEQVLGEPAKSDPSSIDSSQEEDSLERLTPDSPFELLTEMQERTSCEEDISKPLLVLDEDRVHPEETKPFFFTGGVERGSLGERISGTKSEISAAIGQKSGDLEAAAPPCARPDILEKICDVHKAGDVFKQVVIAEDMKSSPTEVAFKGFQPSVCGSVKSLPNSNPWDLFPDKSTRGLEMGFSQLRSDRTMEPVSTSGTADLPSGNVCVPPKTAPGQVAETSVRMSVSASDGSKTPTGLAKERLIGPIHLSRQTSAEVSPRSLTDDPWPPGEGEEAQTFPARESSRLCGEPASSRGSLQTQTAARAQSQAVEVVEVDSSGESDDTVIEDLKPRPVRGPSRQKEVVRDPGDLEKPVLVPTINVTETLEQVSREGEIPSSEGQRKLALIREESVDGTK</sequence>
<feature type="region of interest" description="Disordered" evidence="1">
    <location>
        <begin position="401"/>
        <end position="429"/>
    </location>
</feature>
<feature type="region of interest" description="Disordered" evidence="1">
    <location>
        <begin position="221"/>
        <end position="385"/>
    </location>
</feature>
<feature type="compositionally biased region" description="Low complexity" evidence="1">
    <location>
        <begin position="332"/>
        <end position="346"/>
    </location>
</feature>
<accession>A0A401QD98</accession>
<evidence type="ECO:0000313" key="2">
    <source>
        <dbReference type="EMBL" id="GCB83359.1"/>
    </source>
</evidence>
<dbReference type="EMBL" id="BFAA01030860">
    <property type="protein sequence ID" value="GCB83359.1"/>
    <property type="molecule type" value="Genomic_DNA"/>
</dbReference>
<comment type="caution">
    <text evidence="2">The sequence shown here is derived from an EMBL/GenBank/DDBJ whole genome shotgun (WGS) entry which is preliminary data.</text>
</comment>
<dbReference type="AlphaFoldDB" id="A0A401QD98"/>
<feature type="compositionally biased region" description="Basic and acidic residues" evidence="1">
    <location>
        <begin position="402"/>
        <end position="429"/>
    </location>
</feature>
<protein>
    <submittedName>
        <fullName evidence="2">Uncharacterized protein</fullName>
    </submittedName>
</protein>
<gene>
    <name evidence="2" type="ORF">scyTo_0023569</name>
</gene>
<feature type="compositionally biased region" description="Acidic residues" evidence="1">
    <location>
        <begin position="347"/>
        <end position="360"/>
    </location>
</feature>
<dbReference type="OrthoDB" id="567788at2759"/>
<feature type="compositionally biased region" description="Polar residues" evidence="1">
    <location>
        <begin position="1"/>
        <end position="27"/>
    </location>
</feature>
<reference evidence="2 3" key="1">
    <citation type="journal article" date="2018" name="Nat. Ecol. Evol.">
        <title>Shark genomes provide insights into elasmobranch evolution and the origin of vertebrates.</title>
        <authorList>
            <person name="Hara Y"/>
            <person name="Yamaguchi K"/>
            <person name="Onimaru K"/>
            <person name="Kadota M"/>
            <person name="Koyanagi M"/>
            <person name="Keeley SD"/>
            <person name="Tatsumi K"/>
            <person name="Tanaka K"/>
            <person name="Motone F"/>
            <person name="Kageyama Y"/>
            <person name="Nozu R"/>
            <person name="Adachi N"/>
            <person name="Nishimura O"/>
            <person name="Nakagawa R"/>
            <person name="Tanegashima C"/>
            <person name="Kiyatake I"/>
            <person name="Matsumoto R"/>
            <person name="Murakumo K"/>
            <person name="Nishida K"/>
            <person name="Terakita A"/>
            <person name="Kuratani S"/>
            <person name="Sato K"/>
            <person name="Hyodo S Kuraku.S."/>
        </authorList>
    </citation>
    <scope>NUCLEOTIDE SEQUENCE [LARGE SCALE GENOMIC DNA]</scope>
</reference>
<feature type="region of interest" description="Disordered" evidence="1">
    <location>
        <begin position="1"/>
        <end position="64"/>
    </location>
</feature>